<dbReference type="EMBL" id="JAQNDN010000020">
    <property type="protein sequence ID" value="MDC0672885.1"/>
    <property type="molecule type" value="Genomic_DNA"/>
</dbReference>
<protein>
    <submittedName>
        <fullName evidence="3">Uncharacterized protein</fullName>
    </submittedName>
</protein>
<comment type="caution">
    <text evidence="3">The sequence shown here is derived from an EMBL/GenBank/DDBJ whole genome shotgun (WGS) entry which is preliminary data.</text>
</comment>
<evidence type="ECO:0000313" key="4">
    <source>
        <dbReference type="Proteomes" id="UP001217838"/>
    </source>
</evidence>
<evidence type="ECO:0000313" key="3">
    <source>
        <dbReference type="EMBL" id="MDC0672885.1"/>
    </source>
</evidence>
<name>A0ABT5BFG1_9BACT</name>
<evidence type="ECO:0000256" key="1">
    <source>
        <dbReference type="SAM" id="MobiDB-lite"/>
    </source>
</evidence>
<organism evidence="3 4">
    <name type="scientific">Nannocystis radixulma</name>
    <dbReference type="NCBI Taxonomy" id="2995305"/>
    <lineage>
        <taxon>Bacteria</taxon>
        <taxon>Pseudomonadati</taxon>
        <taxon>Myxococcota</taxon>
        <taxon>Polyangia</taxon>
        <taxon>Nannocystales</taxon>
        <taxon>Nannocystaceae</taxon>
        <taxon>Nannocystis</taxon>
    </lineage>
</organism>
<dbReference type="Proteomes" id="UP001217838">
    <property type="component" value="Unassembled WGS sequence"/>
</dbReference>
<feature type="compositionally biased region" description="Low complexity" evidence="1">
    <location>
        <begin position="22"/>
        <end position="64"/>
    </location>
</feature>
<feature type="chain" id="PRO_5045957791" evidence="2">
    <location>
        <begin position="23"/>
        <end position="298"/>
    </location>
</feature>
<keyword evidence="4" id="KW-1185">Reference proteome</keyword>
<reference evidence="3 4" key="1">
    <citation type="submission" date="2022-11" db="EMBL/GenBank/DDBJ databases">
        <title>Minimal conservation of predation-associated metabolite biosynthetic gene clusters underscores biosynthetic potential of Myxococcota including descriptions for ten novel species: Archangium lansinium sp. nov., Myxococcus landrumus sp. nov., Nannocystis bai.</title>
        <authorList>
            <person name="Ahearne A."/>
            <person name="Stevens C."/>
            <person name="Dowd S."/>
        </authorList>
    </citation>
    <scope>NUCLEOTIDE SEQUENCE [LARGE SCALE GENOMIC DNA]</scope>
    <source>
        <strain evidence="3 4">NCELM</strain>
    </source>
</reference>
<dbReference type="RefSeq" id="WP_272005046.1">
    <property type="nucleotide sequence ID" value="NZ_JAQNDN010000020.1"/>
</dbReference>
<accession>A0ABT5BFG1</accession>
<gene>
    <name evidence="3" type="ORF">POL58_34345</name>
</gene>
<proteinExistence type="predicted"/>
<evidence type="ECO:0000256" key="2">
    <source>
        <dbReference type="SAM" id="SignalP"/>
    </source>
</evidence>
<feature type="signal peptide" evidence="2">
    <location>
        <begin position="1"/>
        <end position="22"/>
    </location>
</feature>
<keyword evidence="2" id="KW-0732">Signal</keyword>
<sequence length="298" mass="30083">MSRASGRPLVVLLVLACARPGATTDATTQSTTTGDSVVSTTSTTTPSSTTETTTPTTTATTSAPDLGEPTCTDPQRCPPVCDTVLQDCPEGQKCTGVKPSIDEPYRGTACVADNAGQGAPAGGICFTASDGWDNCDADTMCVQFGTGEGACVPFCGGTVDAPACAHPTLVCARTDRLWPISVCVPPCDPLAYDCPDADIGAEAMVCQPAAVGFGCVLRGNLDGRALGEPCVQHRDCTAAAHCAPPDHVPGCAGLDGCCAAYCDLDAPSCPVAGQTCVPHFAPGEAPPNLEKVGRCAVP</sequence>
<feature type="region of interest" description="Disordered" evidence="1">
    <location>
        <begin position="22"/>
        <end position="70"/>
    </location>
</feature>